<keyword evidence="1" id="KW-0677">Repeat</keyword>
<reference evidence="3 4" key="1">
    <citation type="submission" date="2016-10" db="EMBL/GenBank/DDBJ databases">
        <authorList>
            <person name="de Groot N.N."/>
        </authorList>
    </citation>
    <scope>NUCLEOTIDE SEQUENCE [LARGE SCALE GENOMIC DNA]</scope>
    <source>
        <strain evidence="3 4">HL3</strain>
    </source>
</reference>
<protein>
    <submittedName>
        <fullName evidence="3">Thiosulfate/3-mercaptopyruvate sulfurtransferase</fullName>
    </submittedName>
</protein>
<dbReference type="PROSITE" id="PS50206">
    <property type="entry name" value="RHODANESE_3"/>
    <property type="match status" value="2"/>
</dbReference>
<proteinExistence type="predicted"/>
<dbReference type="CDD" id="cd01448">
    <property type="entry name" value="TST_Repeat_1"/>
    <property type="match status" value="1"/>
</dbReference>
<dbReference type="InterPro" id="IPR001763">
    <property type="entry name" value="Rhodanese-like_dom"/>
</dbReference>
<feature type="domain" description="Rhodanese" evidence="2">
    <location>
        <begin position="20"/>
        <end position="128"/>
    </location>
</feature>
<dbReference type="PANTHER" id="PTHR43855">
    <property type="entry name" value="THIOSULFATE SULFURTRANSFERASE"/>
    <property type="match status" value="1"/>
</dbReference>
<dbReference type="AlphaFoldDB" id="A0A1I1UID9"/>
<feature type="domain" description="Rhodanese" evidence="2">
    <location>
        <begin position="160"/>
        <end position="273"/>
    </location>
</feature>
<sequence>MNRDHPWIISPEELSRRLEEGSDLRVIDLGDADTFARGHIPGSVQIPFQALVHGDGVVKGLLADAAELSRHLEAAGVTPETTIIACDDEGGGRASRLLWTLATAGHTRAALLDGGRDAWIAAGLPTSTELATPEAGHYPVHYTAREETVATRDEILRHLRDPHYALWDARSPAEFSGEDVRAARGGHIPGAINLEWTWLMDNAHDRRLKDEATIREKLDFLGFTPNRCVVTYCQTHHRSALPWLVLKWLGYPEVKGYPGAWSDWGNAETTPVATGSA</sequence>
<dbReference type="Pfam" id="PF00581">
    <property type="entry name" value="Rhodanese"/>
    <property type="match status" value="2"/>
</dbReference>
<keyword evidence="3" id="KW-0670">Pyruvate</keyword>
<dbReference type="GO" id="GO:0016740">
    <property type="term" value="F:transferase activity"/>
    <property type="evidence" value="ECO:0007669"/>
    <property type="project" value="UniProtKB-KW"/>
</dbReference>
<dbReference type="EMBL" id="FOMJ01000007">
    <property type="protein sequence ID" value="SFD70355.1"/>
    <property type="molecule type" value="Genomic_DNA"/>
</dbReference>
<keyword evidence="3" id="KW-0808">Transferase</keyword>
<gene>
    <name evidence="3" type="ORF">SAMN05660831_02161</name>
</gene>
<accession>A0A1I1UID9</accession>
<dbReference type="SUPFAM" id="SSF52821">
    <property type="entry name" value="Rhodanese/Cell cycle control phosphatase"/>
    <property type="match status" value="2"/>
</dbReference>
<evidence type="ECO:0000313" key="3">
    <source>
        <dbReference type="EMBL" id="SFD70355.1"/>
    </source>
</evidence>
<evidence type="ECO:0000256" key="1">
    <source>
        <dbReference type="ARBA" id="ARBA00022737"/>
    </source>
</evidence>
<keyword evidence="4" id="KW-1185">Reference proteome</keyword>
<name>A0A1I1UID9_9GAMM</name>
<dbReference type="STRING" id="1123397.SAMN05660831_02161"/>
<organism evidence="3 4">
    <name type="scientific">Thiohalospira halophila DSM 15071</name>
    <dbReference type="NCBI Taxonomy" id="1123397"/>
    <lineage>
        <taxon>Bacteria</taxon>
        <taxon>Pseudomonadati</taxon>
        <taxon>Pseudomonadota</taxon>
        <taxon>Gammaproteobacteria</taxon>
        <taxon>Thiohalospirales</taxon>
        <taxon>Thiohalospiraceae</taxon>
        <taxon>Thiohalospira</taxon>
    </lineage>
</organism>
<dbReference type="CDD" id="cd01449">
    <property type="entry name" value="TST_Repeat_2"/>
    <property type="match status" value="1"/>
</dbReference>
<dbReference type="InterPro" id="IPR036873">
    <property type="entry name" value="Rhodanese-like_dom_sf"/>
</dbReference>
<dbReference type="SMART" id="SM00450">
    <property type="entry name" value="RHOD"/>
    <property type="match status" value="2"/>
</dbReference>
<dbReference type="Gene3D" id="3.40.250.10">
    <property type="entry name" value="Rhodanese-like domain"/>
    <property type="match status" value="2"/>
</dbReference>
<evidence type="ECO:0000259" key="2">
    <source>
        <dbReference type="PROSITE" id="PS50206"/>
    </source>
</evidence>
<dbReference type="Proteomes" id="UP000198611">
    <property type="component" value="Unassembled WGS sequence"/>
</dbReference>
<evidence type="ECO:0000313" key="4">
    <source>
        <dbReference type="Proteomes" id="UP000198611"/>
    </source>
</evidence>
<dbReference type="PANTHER" id="PTHR43855:SF1">
    <property type="entry name" value="THIOSULFATE SULFURTRANSFERASE"/>
    <property type="match status" value="1"/>
</dbReference>
<dbReference type="InterPro" id="IPR051126">
    <property type="entry name" value="Thiosulfate_sulfurtransferase"/>
</dbReference>